<comment type="caution">
    <text evidence="7">The sequence shown here is derived from an EMBL/GenBank/DDBJ whole genome shotgun (WGS) entry which is preliminary data.</text>
</comment>
<feature type="transmembrane region" description="Helical" evidence="6">
    <location>
        <begin position="308"/>
        <end position="327"/>
    </location>
</feature>
<dbReference type="PANTHER" id="PTHR30477">
    <property type="entry name" value="ABC-TRANSPORTER METAL-BINDING PROTEIN"/>
    <property type="match status" value="1"/>
</dbReference>
<keyword evidence="5 6" id="KW-0472">Membrane</keyword>
<evidence type="ECO:0000256" key="2">
    <source>
        <dbReference type="ARBA" id="ARBA00008034"/>
    </source>
</evidence>
<keyword evidence="3 6" id="KW-0812">Transmembrane</keyword>
<evidence type="ECO:0000256" key="3">
    <source>
        <dbReference type="ARBA" id="ARBA00022692"/>
    </source>
</evidence>
<comment type="subcellular location">
    <subcellularLocation>
        <location evidence="1">Membrane</location>
        <topology evidence="1">Multi-pass membrane protein</topology>
    </subcellularLocation>
</comment>
<dbReference type="Proteomes" id="UP001596312">
    <property type="component" value="Unassembled WGS sequence"/>
</dbReference>
<feature type="transmembrane region" description="Helical" evidence="6">
    <location>
        <begin position="234"/>
        <end position="252"/>
    </location>
</feature>
<feature type="transmembrane region" description="Helical" evidence="6">
    <location>
        <begin position="184"/>
        <end position="214"/>
    </location>
</feature>
<feature type="transmembrane region" description="Helical" evidence="6">
    <location>
        <begin position="154"/>
        <end position="172"/>
    </location>
</feature>
<dbReference type="Gene3D" id="1.10.3470.10">
    <property type="entry name" value="ABC transporter involved in vitamin B12 uptake, BtuC"/>
    <property type="match status" value="1"/>
</dbReference>
<dbReference type="InterPro" id="IPR037294">
    <property type="entry name" value="ABC_BtuC-like"/>
</dbReference>
<feature type="transmembrane region" description="Helical" evidence="6">
    <location>
        <begin position="100"/>
        <end position="117"/>
    </location>
</feature>
<dbReference type="CDD" id="cd06550">
    <property type="entry name" value="TM_ABC_iron-siderophores_like"/>
    <property type="match status" value="1"/>
</dbReference>
<dbReference type="AlphaFoldDB" id="A0ABD5V6P9"/>
<sequence>MGRSTRRRLELAGIALTGALAAVMIAFVLLYWLRDVPYFAAAYEQFRIAGRLLDFYLGTNVFQHPFMWQSMATGVLIGIVAPLVGTYLVHREMALIGETLAHTAFAGVAFGFLFSAVTGWDGSLLLIALIVGILGALCVQWLTEHTNAYGDVPIAIMLTGSFAVGTLIISYGRGQTGIDIEGYLFGSLAVVTVEGARLMAVLSVLVVGLVAITYKQLLFITFDEQAARVARLNVDAYNTLLIVMTAVVVVGAMQVLGVILVAAMLVVPVAAASQIAGSFRETLYLSIVFGQLSIVGGFAFSIHQGLPSGGSIVVVAIAIYLLAVALSNRSATALSTH</sequence>
<keyword evidence="8" id="KW-1185">Reference proteome</keyword>
<reference evidence="7 8" key="1">
    <citation type="journal article" date="2019" name="Int. J. Syst. Evol. Microbiol.">
        <title>The Global Catalogue of Microorganisms (GCM) 10K type strain sequencing project: providing services to taxonomists for standard genome sequencing and annotation.</title>
        <authorList>
            <consortium name="The Broad Institute Genomics Platform"/>
            <consortium name="The Broad Institute Genome Sequencing Center for Infectious Disease"/>
            <person name="Wu L."/>
            <person name="Ma J."/>
        </authorList>
    </citation>
    <scope>NUCLEOTIDE SEQUENCE [LARGE SCALE GENOMIC DNA]</scope>
    <source>
        <strain evidence="7 8">CGMCC 1.3240</strain>
    </source>
</reference>
<evidence type="ECO:0000313" key="7">
    <source>
        <dbReference type="EMBL" id="MFC6906516.1"/>
    </source>
</evidence>
<feature type="transmembrane region" description="Helical" evidence="6">
    <location>
        <begin position="66"/>
        <end position="88"/>
    </location>
</feature>
<dbReference type="GO" id="GO:0016020">
    <property type="term" value="C:membrane"/>
    <property type="evidence" value="ECO:0007669"/>
    <property type="project" value="UniProtKB-SubCell"/>
</dbReference>
<proteinExistence type="inferred from homology"/>
<keyword evidence="4 6" id="KW-1133">Transmembrane helix</keyword>
<evidence type="ECO:0000256" key="4">
    <source>
        <dbReference type="ARBA" id="ARBA00022989"/>
    </source>
</evidence>
<evidence type="ECO:0000256" key="5">
    <source>
        <dbReference type="ARBA" id="ARBA00023136"/>
    </source>
</evidence>
<evidence type="ECO:0000256" key="1">
    <source>
        <dbReference type="ARBA" id="ARBA00004141"/>
    </source>
</evidence>
<feature type="transmembrane region" description="Helical" evidence="6">
    <location>
        <begin position="12"/>
        <end position="33"/>
    </location>
</feature>
<evidence type="ECO:0000313" key="8">
    <source>
        <dbReference type="Proteomes" id="UP001596312"/>
    </source>
</evidence>
<comment type="similarity">
    <text evidence="2">Belongs to the ABC-3 integral membrane protein family.</text>
</comment>
<dbReference type="RefSeq" id="WP_340605087.1">
    <property type="nucleotide sequence ID" value="NZ_JBBMXV010000004.1"/>
</dbReference>
<organism evidence="7 8">
    <name type="scientific">Halalkalicoccus tibetensis</name>
    <dbReference type="NCBI Taxonomy" id="175632"/>
    <lineage>
        <taxon>Archaea</taxon>
        <taxon>Methanobacteriati</taxon>
        <taxon>Methanobacteriota</taxon>
        <taxon>Stenosarchaea group</taxon>
        <taxon>Halobacteria</taxon>
        <taxon>Halobacteriales</taxon>
        <taxon>Halococcaceae</taxon>
        <taxon>Halalkalicoccus</taxon>
    </lineage>
</organism>
<dbReference type="InterPro" id="IPR001626">
    <property type="entry name" value="ABC_TroCD"/>
</dbReference>
<dbReference type="EMBL" id="JBHSXQ010000004">
    <property type="protein sequence ID" value="MFC6906516.1"/>
    <property type="molecule type" value="Genomic_DNA"/>
</dbReference>
<feature type="transmembrane region" description="Helical" evidence="6">
    <location>
        <begin position="123"/>
        <end position="142"/>
    </location>
</feature>
<accession>A0ABD5V6P9</accession>
<dbReference type="Pfam" id="PF00950">
    <property type="entry name" value="ABC-3"/>
    <property type="match status" value="1"/>
</dbReference>
<gene>
    <name evidence="7" type="ORF">ACFQGH_15065</name>
</gene>
<dbReference type="PANTHER" id="PTHR30477:SF0">
    <property type="entry name" value="METAL TRANSPORT SYSTEM MEMBRANE PROTEIN TM_0125-RELATED"/>
    <property type="match status" value="1"/>
</dbReference>
<protein>
    <submittedName>
        <fullName evidence="7">Metal ABC transporter permease</fullName>
    </submittedName>
</protein>
<feature type="transmembrane region" description="Helical" evidence="6">
    <location>
        <begin position="283"/>
        <end position="302"/>
    </location>
</feature>
<name>A0ABD5V6P9_9EURY</name>
<dbReference type="SUPFAM" id="SSF81345">
    <property type="entry name" value="ABC transporter involved in vitamin B12 uptake, BtuC"/>
    <property type="match status" value="1"/>
</dbReference>
<evidence type="ECO:0000256" key="6">
    <source>
        <dbReference type="SAM" id="Phobius"/>
    </source>
</evidence>